<sequence>MNFKATKRLLDIRVFMAHTGLFRLLEETLVWVNITSWVRLPQIIDRSEESWSAPLSSHLYLDNDTPPREEKSTERNILDIPVIQSPVTLSVGSGN</sequence>
<gene>
    <name evidence="1" type="ORF">E3N88_37879</name>
</gene>
<evidence type="ECO:0000313" key="1">
    <source>
        <dbReference type="EMBL" id="KAD2804502.1"/>
    </source>
</evidence>
<evidence type="ECO:0000313" key="2">
    <source>
        <dbReference type="Proteomes" id="UP000326396"/>
    </source>
</evidence>
<reference evidence="1 2" key="1">
    <citation type="submission" date="2019-05" db="EMBL/GenBank/DDBJ databases">
        <title>Mikania micrantha, genome provides insights into the molecular mechanism of rapid growth.</title>
        <authorList>
            <person name="Liu B."/>
        </authorList>
    </citation>
    <scope>NUCLEOTIDE SEQUENCE [LARGE SCALE GENOMIC DNA]</scope>
    <source>
        <strain evidence="1">NLD-2019</strain>
        <tissue evidence="1">Leaf</tissue>
    </source>
</reference>
<proteinExistence type="predicted"/>
<name>A0A5N6LUQ9_9ASTR</name>
<organism evidence="1 2">
    <name type="scientific">Mikania micrantha</name>
    <name type="common">bitter vine</name>
    <dbReference type="NCBI Taxonomy" id="192012"/>
    <lineage>
        <taxon>Eukaryota</taxon>
        <taxon>Viridiplantae</taxon>
        <taxon>Streptophyta</taxon>
        <taxon>Embryophyta</taxon>
        <taxon>Tracheophyta</taxon>
        <taxon>Spermatophyta</taxon>
        <taxon>Magnoliopsida</taxon>
        <taxon>eudicotyledons</taxon>
        <taxon>Gunneridae</taxon>
        <taxon>Pentapetalae</taxon>
        <taxon>asterids</taxon>
        <taxon>campanulids</taxon>
        <taxon>Asterales</taxon>
        <taxon>Asteraceae</taxon>
        <taxon>Asteroideae</taxon>
        <taxon>Heliantheae alliance</taxon>
        <taxon>Eupatorieae</taxon>
        <taxon>Mikania</taxon>
    </lineage>
</organism>
<accession>A0A5N6LUQ9</accession>
<dbReference type="Proteomes" id="UP000326396">
    <property type="component" value="Linkage Group LG8"/>
</dbReference>
<dbReference type="AlphaFoldDB" id="A0A5N6LUQ9"/>
<protein>
    <submittedName>
        <fullName evidence="1">Uncharacterized protein</fullName>
    </submittedName>
</protein>
<dbReference type="EMBL" id="SZYD01000018">
    <property type="protein sequence ID" value="KAD2804502.1"/>
    <property type="molecule type" value="Genomic_DNA"/>
</dbReference>
<keyword evidence="2" id="KW-1185">Reference proteome</keyword>
<comment type="caution">
    <text evidence="1">The sequence shown here is derived from an EMBL/GenBank/DDBJ whole genome shotgun (WGS) entry which is preliminary data.</text>
</comment>